<protein>
    <submittedName>
        <fullName evidence="4">Helix-turn-helix transcriptional regulator</fullName>
    </submittedName>
</protein>
<comment type="caution">
    <text evidence="4">The sequence shown here is derived from an EMBL/GenBank/DDBJ whole genome shotgun (WGS) entry which is preliminary data.</text>
</comment>
<dbReference type="EMBL" id="JABXWP010000025">
    <property type="protein sequence ID" value="NVO89364.1"/>
    <property type="molecule type" value="Genomic_DNA"/>
</dbReference>
<feature type="domain" description="HTH cro/C1-type" evidence="3">
    <location>
        <begin position="7"/>
        <end position="61"/>
    </location>
</feature>
<reference evidence="4 5" key="1">
    <citation type="submission" date="2020-06" db="EMBL/GenBank/DDBJ databases">
        <title>Lactobacillus rhamnosus QC,genome.</title>
        <authorList>
            <person name="Yi H."/>
            <person name="Jin M."/>
        </authorList>
    </citation>
    <scope>NUCLEOTIDE SEQUENCE [LARGE SCALE GENOMIC DNA]</scope>
    <source>
        <strain evidence="4 5">QC</strain>
    </source>
</reference>
<evidence type="ECO:0000256" key="1">
    <source>
        <dbReference type="ARBA" id="ARBA00023125"/>
    </source>
</evidence>
<keyword evidence="1" id="KW-0238">DNA-binding</keyword>
<dbReference type="GO" id="GO:0003677">
    <property type="term" value="F:DNA binding"/>
    <property type="evidence" value="ECO:0007669"/>
    <property type="project" value="UniProtKB-KW"/>
</dbReference>
<dbReference type="InterPro" id="IPR001387">
    <property type="entry name" value="Cro/C1-type_HTH"/>
</dbReference>
<evidence type="ECO:0000313" key="5">
    <source>
        <dbReference type="Proteomes" id="UP000542889"/>
    </source>
</evidence>
<dbReference type="Proteomes" id="UP000542889">
    <property type="component" value="Unassembled WGS sequence"/>
</dbReference>
<feature type="region of interest" description="Disordered" evidence="2">
    <location>
        <begin position="1"/>
        <end position="37"/>
    </location>
</feature>
<dbReference type="PANTHER" id="PTHR46558:SF4">
    <property type="entry name" value="DNA-BIDING PHAGE PROTEIN"/>
    <property type="match status" value="1"/>
</dbReference>
<organism evidence="4 5">
    <name type="scientific">Lacticaseibacillus rhamnosus</name>
    <name type="common">Lactobacillus rhamnosus</name>
    <dbReference type="NCBI Taxonomy" id="47715"/>
    <lineage>
        <taxon>Bacteria</taxon>
        <taxon>Bacillati</taxon>
        <taxon>Bacillota</taxon>
        <taxon>Bacilli</taxon>
        <taxon>Lactobacillales</taxon>
        <taxon>Lactobacillaceae</taxon>
        <taxon>Lacticaseibacillus</taxon>
    </lineage>
</organism>
<dbReference type="SUPFAM" id="SSF47413">
    <property type="entry name" value="lambda repressor-like DNA-binding domains"/>
    <property type="match status" value="1"/>
</dbReference>
<feature type="compositionally biased region" description="Polar residues" evidence="2">
    <location>
        <begin position="27"/>
        <end position="36"/>
    </location>
</feature>
<dbReference type="Pfam" id="PF01381">
    <property type="entry name" value="HTH_3"/>
    <property type="match status" value="1"/>
</dbReference>
<dbReference type="RefSeq" id="WP_176818596.1">
    <property type="nucleotide sequence ID" value="NZ_JABXWP010000025.1"/>
</dbReference>
<accession>A0A7Y7UJQ1</accession>
<proteinExistence type="predicted"/>
<dbReference type="InterPro" id="IPR010982">
    <property type="entry name" value="Lambda_DNA-bd_dom_sf"/>
</dbReference>
<dbReference type="SMART" id="SM00530">
    <property type="entry name" value="HTH_XRE"/>
    <property type="match status" value="1"/>
</dbReference>
<evidence type="ECO:0000313" key="4">
    <source>
        <dbReference type="EMBL" id="NVO89364.1"/>
    </source>
</evidence>
<sequence>MTIGQKVKQERERHGWSQAHLSDVSGVPQTTISTIESRTKRPDAVTLNDIARALGITVDALLNDGPRIKSVQVK</sequence>
<dbReference type="AlphaFoldDB" id="A0A7Y7UJQ1"/>
<dbReference type="CDD" id="cd00093">
    <property type="entry name" value="HTH_XRE"/>
    <property type="match status" value="1"/>
</dbReference>
<dbReference type="PROSITE" id="PS50943">
    <property type="entry name" value="HTH_CROC1"/>
    <property type="match status" value="1"/>
</dbReference>
<dbReference type="Gene3D" id="1.10.260.40">
    <property type="entry name" value="lambda repressor-like DNA-binding domains"/>
    <property type="match status" value="1"/>
</dbReference>
<evidence type="ECO:0000256" key="2">
    <source>
        <dbReference type="SAM" id="MobiDB-lite"/>
    </source>
</evidence>
<name>A0A7Y7UJQ1_LACRH</name>
<evidence type="ECO:0000259" key="3">
    <source>
        <dbReference type="PROSITE" id="PS50943"/>
    </source>
</evidence>
<gene>
    <name evidence="4" type="ORF">HWN39_12870</name>
</gene>
<dbReference type="PANTHER" id="PTHR46558">
    <property type="entry name" value="TRACRIPTIONAL REGULATORY PROTEIN-RELATED-RELATED"/>
    <property type="match status" value="1"/>
</dbReference>